<dbReference type="Proteomes" id="UP000199448">
    <property type="component" value="Unassembled WGS sequence"/>
</dbReference>
<dbReference type="AlphaFoldDB" id="A0A1H5IQ81"/>
<dbReference type="EMBL" id="FNUG01000001">
    <property type="protein sequence ID" value="SEE41648.1"/>
    <property type="molecule type" value="Genomic_DNA"/>
</dbReference>
<keyword evidence="2" id="KW-1185">Reference proteome</keyword>
<name>A0A1H5IQ81_9FLAO</name>
<proteinExistence type="predicted"/>
<accession>A0A1H5IQ81</accession>
<evidence type="ECO:0000313" key="1">
    <source>
        <dbReference type="EMBL" id="SEE41648.1"/>
    </source>
</evidence>
<sequence>MSIMNQFPFLFPADLVDHRQFIHTRQNKVEIRARRNSTVYQLANLFLAETAEVMCKASRSDLLNLVQFGIKIRCFFPFNQSPINYSQVNHNS</sequence>
<protein>
    <submittedName>
        <fullName evidence="1">Uncharacterized protein</fullName>
    </submittedName>
</protein>
<dbReference type="STRING" id="390640.SAMN04488034_101478"/>
<gene>
    <name evidence="1" type="ORF">SAMN04488034_101478</name>
</gene>
<evidence type="ECO:0000313" key="2">
    <source>
        <dbReference type="Proteomes" id="UP000199448"/>
    </source>
</evidence>
<organism evidence="1 2">
    <name type="scientific">Salinimicrobium catena</name>
    <dbReference type="NCBI Taxonomy" id="390640"/>
    <lineage>
        <taxon>Bacteria</taxon>
        <taxon>Pseudomonadati</taxon>
        <taxon>Bacteroidota</taxon>
        <taxon>Flavobacteriia</taxon>
        <taxon>Flavobacteriales</taxon>
        <taxon>Flavobacteriaceae</taxon>
        <taxon>Salinimicrobium</taxon>
    </lineage>
</organism>
<reference evidence="1 2" key="1">
    <citation type="submission" date="2016-10" db="EMBL/GenBank/DDBJ databases">
        <authorList>
            <person name="de Groot N.N."/>
        </authorList>
    </citation>
    <scope>NUCLEOTIDE SEQUENCE [LARGE SCALE GENOMIC DNA]</scope>
    <source>
        <strain evidence="1 2">DSM 23553</strain>
    </source>
</reference>